<feature type="compositionally biased region" description="Acidic residues" evidence="1">
    <location>
        <begin position="172"/>
        <end position="195"/>
    </location>
</feature>
<reference evidence="2" key="1">
    <citation type="submission" date="2022-08" db="UniProtKB">
        <authorList>
            <consortium name="EnsemblMetazoa"/>
        </authorList>
    </citation>
    <scope>IDENTIFICATION</scope>
    <source>
        <strain evidence="2">EBRO</strain>
    </source>
</reference>
<dbReference type="VEuPathDB" id="VectorBase:AATE003911"/>
<evidence type="ECO:0000256" key="1">
    <source>
        <dbReference type="SAM" id="MobiDB-lite"/>
    </source>
</evidence>
<name>A0A182IR56_ANOAO</name>
<dbReference type="EnsemblMetazoa" id="AATE003911-RA">
    <property type="protein sequence ID" value="AATE003911-PA.1"/>
    <property type="gene ID" value="AATE003911"/>
</dbReference>
<accession>A0A182IR56</accession>
<proteinExistence type="predicted"/>
<feature type="region of interest" description="Disordered" evidence="1">
    <location>
        <begin position="172"/>
        <end position="202"/>
    </location>
</feature>
<dbReference type="AlphaFoldDB" id="A0A182IR56"/>
<organism evidence="2">
    <name type="scientific">Anopheles atroparvus</name>
    <name type="common">European mosquito</name>
    <dbReference type="NCBI Taxonomy" id="41427"/>
    <lineage>
        <taxon>Eukaryota</taxon>
        <taxon>Metazoa</taxon>
        <taxon>Ecdysozoa</taxon>
        <taxon>Arthropoda</taxon>
        <taxon>Hexapoda</taxon>
        <taxon>Insecta</taxon>
        <taxon>Pterygota</taxon>
        <taxon>Neoptera</taxon>
        <taxon>Endopterygota</taxon>
        <taxon>Diptera</taxon>
        <taxon>Nematocera</taxon>
        <taxon>Culicoidea</taxon>
        <taxon>Culicidae</taxon>
        <taxon>Anophelinae</taxon>
        <taxon>Anopheles</taxon>
    </lineage>
</organism>
<feature type="region of interest" description="Disordered" evidence="1">
    <location>
        <begin position="1"/>
        <end position="31"/>
    </location>
</feature>
<sequence length="202" mass="20730">MAALTRAGSSLSLEQEPPSAVSPPSPVGAGAAAAVAPSRFPPELYGCFAGVEEERGGRFSGPSPTVGRPSPSSLLLEAEIVAVETPPIFACAVCFVFVRGCVDRLSASSDELESHSLDSLAATRLPPAPAPGVTSSCSSSLLLVEALRFSGAACPPLLCLLLVLLLDADEESDSLDESDPSSESDEDDDEDEEERGDLPLSG</sequence>
<protein>
    <submittedName>
        <fullName evidence="2">Uncharacterized protein</fullName>
    </submittedName>
</protein>
<evidence type="ECO:0000313" key="2">
    <source>
        <dbReference type="EnsemblMetazoa" id="AATE003911-PA.1"/>
    </source>
</evidence>